<keyword evidence="3" id="KW-0378">Hydrolase</keyword>
<dbReference type="Pfam" id="PF00089">
    <property type="entry name" value="Trypsin"/>
    <property type="match status" value="1"/>
</dbReference>
<name>A0AAJ1S8V7_9MYCO</name>
<feature type="chain" id="PRO_5042546347" evidence="1">
    <location>
        <begin position="24"/>
        <end position="225"/>
    </location>
</feature>
<dbReference type="GO" id="GO:0004252">
    <property type="term" value="F:serine-type endopeptidase activity"/>
    <property type="evidence" value="ECO:0007669"/>
    <property type="project" value="InterPro"/>
</dbReference>
<comment type="caution">
    <text evidence="3">The sequence shown here is derived from an EMBL/GenBank/DDBJ whole genome shotgun (WGS) entry which is preliminary data.</text>
</comment>
<evidence type="ECO:0000313" key="3">
    <source>
        <dbReference type="EMBL" id="MDP7739350.1"/>
    </source>
</evidence>
<feature type="signal peptide" evidence="1">
    <location>
        <begin position="1"/>
        <end position="23"/>
    </location>
</feature>
<dbReference type="InterPro" id="IPR043504">
    <property type="entry name" value="Peptidase_S1_PA_chymotrypsin"/>
</dbReference>
<dbReference type="RefSeq" id="WP_306255852.1">
    <property type="nucleotide sequence ID" value="NZ_JAUFSA010000005.1"/>
</dbReference>
<reference evidence="3" key="1">
    <citation type="submission" date="2023-06" db="EMBL/GenBank/DDBJ databases">
        <title>Identification of two novel mycobacterium reveal diversities and complexities of Mycobacterium gordonae clade.</title>
        <authorList>
            <person name="Matsumoto Y."/>
            <person name="Nakamura S."/>
            <person name="Motooka D."/>
            <person name="Fukushima K."/>
        </authorList>
    </citation>
    <scope>NUCLEOTIDE SEQUENCE</scope>
    <source>
        <strain evidence="3">TY812</strain>
    </source>
</reference>
<sequence>MTTLGRFSVGIISAILLTAAVLAKPPAAQARVFTIEPGERIDYINSAGDNKFCTIGHVYTGSDLHVYAVTAGHCRNSTSGYVRSQGSGQTGTFLRTIVDPPSRGGADYGLIDFGTDPQAGAFIGDIPTGYRHPEPELGQTVCRTGVSSGQHCGTIVARHGRHQYLTTGMPSSIPGDSGGPVWTRNGNGTAQILGIWLGEKISAATGIEYGRFASLTEGLRLLGAG</sequence>
<gene>
    <name evidence="3" type="ORF">QXL92_31955</name>
</gene>
<protein>
    <submittedName>
        <fullName evidence="3">Trypsin-like serine protease</fullName>
        <ecNumber evidence="3">3.4.21.-</ecNumber>
    </submittedName>
</protein>
<accession>A0AAJ1S8V7</accession>
<dbReference type="AlphaFoldDB" id="A0AAJ1S8V7"/>
<dbReference type="InterPro" id="IPR001254">
    <property type="entry name" value="Trypsin_dom"/>
</dbReference>
<evidence type="ECO:0000259" key="2">
    <source>
        <dbReference type="Pfam" id="PF00089"/>
    </source>
</evidence>
<dbReference type="SUPFAM" id="SSF50494">
    <property type="entry name" value="Trypsin-like serine proteases"/>
    <property type="match status" value="1"/>
</dbReference>
<dbReference type="EC" id="3.4.21.-" evidence="3"/>
<dbReference type="InterPro" id="IPR009003">
    <property type="entry name" value="Peptidase_S1_PA"/>
</dbReference>
<dbReference type="EMBL" id="JAUFSA010000005">
    <property type="protein sequence ID" value="MDP7739350.1"/>
    <property type="molecule type" value="Genomic_DNA"/>
</dbReference>
<keyword evidence="1" id="KW-0732">Signal</keyword>
<dbReference type="GO" id="GO:0006508">
    <property type="term" value="P:proteolysis"/>
    <property type="evidence" value="ECO:0007669"/>
    <property type="project" value="UniProtKB-KW"/>
</dbReference>
<evidence type="ECO:0000256" key="1">
    <source>
        <dbReference type="SAM" id="SignalP"/>
    </source>
</evidence>
<dbReference type="Proteomes" id="UP001229081">
    <property type="component" value="Unassembled WGS sequence"/>
</dbReference>
<feature type="domain" description="Peptidase S1" evidence="2">
    <location>
        <begin position="64"/>
        <end position="199"/>
    </location>
</feature>
<keyword evidence="3" id="KW-0645">Protease</keyword>
<dbReference type="Gene3D" id="2.40.10.10">
    <property type="entry name" value="Trypsin-like serine proteases"/>
    <property type="match status" value="2"/>
</dbReference>
<evidence type="ECO:0000313" key="4">
    <source>
        <dbReference type="Proteomes" id="UP001229081"/>
    </source>
</evidence>
<organism evidence="3 4">
    <name type="scientific">Mycobacterium paragordonae</name>
    <dbReference type="NCBI Taxonomy" id="1389713"/>
    <lineage>
        <taxon>Bacteria</taxon>
        <taxon>Bacillati</taxon>
        <taxon>Actinomycetota</taxon>
        <taxon>Actinomycetes</taxon>
        <taxon>Mycobacteriales</taxon>
        <taxon>Mycobacteriaceae</taxon>
        <taxon>Mycobacterium</taxon>
    </lineage>
</organism>
<proteinExistence type="predicted"/>